<dbReference type="GO" id="GO:0022857">
    <property type="term" value="F:transmembrane transporter activity"/>
    <property type="evidence" value="ECO:0007669"/>
    <property type="project" value="InterPro"/>
</dbReference>
<feature type="transmembrane region" description="Helical" evidence="5">
    <location>
        <begin position="349"/>
        <end position="370"/>
    </location>
</feature>
<keyword evidence="2 5" id="KW-0812">Transmembrane</keyword>
<feature type="transmembrane region" description="Helical" evidence="5">
    <location>
        <begin position="288"/>
        <end position="308"/>
    </location>
</feature>
<evidence type="ECO:0000256" key="3">
    <source>
        <dbReference type="ARBA" id="ARBA00022989"/>
    </source>
</evidence>
<dbReference type="GO" id="GO:0005886">
    <property type="term" value="C:plasma membrane"/>
    <property type="evidence" value="ECO:0007669"/>
    <property type="project" value="UniProtKB-SubCell"/>
</dbReference>
<organism evidence="7 8">
    <name type="scientific">Ktedonospora formicarum</name>
    <dbReference type="NCBI Taxonomy" id="2778364"/>
    <lineage>
        <taxon>Bacteria</taxon>
        <taxon>Bacillati</taxon>
        <taxon>Chloroflexota</taxon>
        <taxon>Ktedonobacteria</taxon>
        <taxon>Ktedonobacterales</taxon>
        <taxon>Ktedonobacteraceae</taxon>
        <taxon>Ktedonospora</taxon>
    </lineage>
</organism>
<dbReference type="CDD" id="cd17321">
    <property type="entry name" value="MFS_MMR_MDR_like"/>
    <property type="match status" value="1"/>
</dbReference>
<feature type="transmembrane region" description="Helical" evidence="5">
    <location>
        <begin position="57"/>
        <end position="77"/>
    </location>
</feature>
<feature type="domain" description="Major facilitator superfamily (MFS) profile" evidence="6">
    <location>
        <begin position="23"/>
        <end position="472"/>
    </location>
</feature>
<dbReference type="Gene3D" id="1.20.1720.10">
    <property type="entry name" value="Multidrug resistance protein D"/>
    <property type="match status" value="1"/>
</dbReference>
<dbReference type="Gene3D" id="1.20.1250.20">
    <property type="entry name" value="MFS general substrate transporter like domains"/>
    <property type="match status" value="1"/>
</dbReference>
<evidence type="ECO:0000256" key="2">
    <source>
        <dbReference type="ARBA" id="ARBA00022692"/>
    </source>
</evidence>
<name>A0A8J3MS61_9CHLR</name>
<keyword evidence="8" id="KW-1185">Reference proteome</keyword>
<dbReference type="PANTHER" id="PTHR42718">
    <property type="entry name" value="MAJOR FACILITATOR SUPERFAMILY MULTIDRUG TRANSPORTER MFSC"/>
    <property type="match status" value="1"/>
</dbReference>
<evidence type="ECO:0000259" key="6">
    <source>
        <dbReference type="PROSITE" id="PS50850"/>
    </source>
</evidence>
<dbReference type="RefSeq" id="WP_220196123.1">
    <property type="nucleotide sequence ID" value="NZ_BNJF01000002.1"/>
</dbReference>
<evidence type="ECO:0000256" key="1">
    <source>
        <dbReference type="ARBA" id="ARBA00004651"/>
    </source>
</evidence>
<dbReference type="InterPro" id="IPR036259">
    <property type="entry name" value="MFS_trans_sf"/>
</dbReference>
<feature type="transmembrane region" description="Helical" evidence="5">
    <location>
        <begin position="212"/>
        <end position="233"/>
    </location>
</feature>
<dbReference type="PANTHER" id="PTHR42718:SF39">
    <property type="entry name" value="ACTINORHODIN TRANSPORTER-RELATED"/>
    <property type="match status" value="1"/>
</dbReference>
<accession>A0A8J3MS61</accession>
<feature type="transmembrane region" description="Helical" evidence="5">
    <location>
        <begin position="416"/>
        <end position="439"/>
    </location>
</feature>
<dbReference type="Pfam" id="PF07690">
    <property type="entry name" value="MFS_1"/>
    <property type="match status" value="2"/>
</dbReference>
<dbReference type="InterPro" id="IPR011701">
    <property type="entry name" value="MFS"/>
</dbReference>
<dbReference type="EMBL" id="BNJF01000002">
    <property type="protein sequence ID" value="GHO46767.1"/>
    <property type="molecule type" value="Genomic_DNA"/>
</dbReference>
<feature type="transmembrane region" description="Helical" evidence="5">
    <location>
        <begin position="239"/>
        <end position="260"/>
    </location>
</feature>
<evidence type="ECO:0000313" key="7">
    <source>
        <dbReference type="EMBL" id="GHO46767.1"/>
    </source>
</evidence>
<protein>
    <submittedName>
        <fullName evidence="7">MFS transporter</fullName>
    </submittedName>
</protein>
<feature type="transmembrane region" description="Helical" evidence="5">
    <location>
        <begin position="89"/>
        <end position="108"/>
    </location>
</feature>
<feature type="transmembrane region" description="Helical" evidence="5">
    <location>
        <begin position="445"/>
        <end position="468"/>
    </location>
</feature>
<dbReference type="InterPro" id="IPR020846">
    <property type="entry name" value="MFS_dom"/>
</dbReference>
<keyword evidence="4 5" id="KW-0472">Membrane</keyword>
<keyword evidence="3 5" id="KW-1133">Transmembrane helix</keyword>
<proteinExistence type="predicted"/>
<feature type="transmembrane region" description="Helical" evidence="5">
    <location>
        <begin position="320"/>
        <end position="342"/>
    </location>
</feature>
<evidence type="ECO:0000313" key="8">
    <source>
        <dbReference type="Proteomes" id="UP000612362"/>
    </source>
</evidence>
<feature type="transmembrane region" description="Helical" evidence="5">
    <location>
        <begin position="21"/>
        <end position="45"/>
    </location>
</feature>
<dbReference type="Proteomes" id="UP000612362">
    <property type="component" value="Unassembled WGS sequence"/>
</dbReference>
<sequence>MNAELTTKTKTTAKVLDSKRWLMLAAALGATLMGAIDIFIVNVAIPTIQHELHTGFAEMQLISAGYTLANAALLVLGGRLGDLYGRKRLFLIGVGAFTAFSALCGFAPDPLLLIVFRVLQGTAAAMMTPQVFSLIQDNFSSQERPVAMSAYAATLGLASVVGMVLGGGLIVANVLGMGWRSIFLINVPFGLIVLVASILFIKESREPATHTLDYGGVALLTLALVFFTFPLIMGGNTGWPLWTIICLPLSLPCVVAFWFYEQYTAKQGQEPLVSPELFKLHKFTAGNLTNLLDGSLWNGMIFLFSIYLQTGLHFTPLQSGLAMVVGSIAFILASSASTLILPRLGRRNISIAACLVTINYALVLLAAQYLEARWGVFPILIAFFVLCFSHALLYTPLMPKTVEEVTAAHVGAASGIYTTTLEISGTLGVAIIGLIYAVLTISGTGIALAFVLTMAFIALLSAGTIFLVRPLEGHKPHASNTTM</sequence>
<feature type="transmembrane region" description="Helical" evidence="5">
    <location>
        <begin position="114"/>
        <end position="135"/>
    </location>
</feature>
<gene>
    <name evidence="7" type="ORF">KSX_49300</name>
</gene>
<comment type="caution">
    <text evidence="7">The sequence shown here is derived from an EMBL/GenBank/DDBJ whole genome shotgun (WGS) entry which is preliminary data.</text>
</comment>
<feature type="transmembrane region" description="Helical" evidence="5">
    <location>
        <begin position="376"/>
        <end position="395"/>
    </location>
</feature>
<reference evidence="7" key="1">
    <citation type="submission" date="2020-10" db="EMBL/GenBank/DDBJ databases">
        <title>Taxonomic study of unclassified bacteria belonging to the class Ktedonobacteria.</title>
        <authorList>
            <person name="Yabe S."/>
            <person name="Wang C.M."/>
            <person name="Zheng Y."/>
            <person name="Sakai Y."/>
            <person name="Cavaletti L."/>
            <person name="Monciardini P."/>
            <person name="Donadio S."/>
        </authorList>
    </citation>
    <scope>NUCLEOTIDE SEQUENCE</scope>
    <source>
        <strain evidence="7">SOSP1-1</strain>
    </source>
</reference>
<evidence type="ECO:0000256" key="4">
    <source>
        <dbReference type="ARBA" id="ARBA00023136"/>
    </source>
</evidence>
<comment type="subcellular location">
    <subcellularLocation>
        <location evidence="1">Cell membrane</location>
        <topology evidence="1">Multi-pass membrane protein</topology>
    </subcellularLocation>
</comment>
<dbReference type="PROSITE" id="PS50850">
    <property type="entry name" value="MFS"/>
    <property type="match status" value="1"/>
</dbReference>
<dbReference type="SUPFAM" id="SSF103473">
    <property type="entry name" value="MFS general substrate transporter"/>
    <property type="match status" value="1"/>
</dbReference>
<feature type="transmembrane region" description="Helical" evidence="5">
    <location>
        <begin position="181"/>
        <end position="200"/>
    </location>
</feature>
<evidence type="ECO:0000256" key="5">
    <source>
        <dbReference type="SAM" id="Phobius"/>
    </source>
</evidence>
<feature type="transmembrane region" description="Helical" evidence="5">
    <location>
        <begin position="147"/>
        <end position="175"/>
    </location>
</feature>
<dbReference type="AlphaFoldDB" id="A0A8J3MS61"/>